<proteinExistence type="predicted"/>
<dbReference type="STRING" id="1337093.MBELCI_2019"/>
<accession>U2Z4H7</accession>
<evidence type="ECO:0000259" key="2">
    <source>
        <dbReference type="Pfam" id="PF25994"/>
    </source>
</evidence>
<keyword evidence="1" id="KW-0175">Coiled coil</keyword>
<comment type="caution">
    <text evidence="3">The sequence shown here is derived from an EMBL/GenBank/DDBJ whole genome shotgun (WGS) entry which is preliminary data.</text>
</comment>
<dbReference type="eggNOG" id="COG1596">
    <property type="taxonomic scope" value="Bacteria"/>
</dbReference>
<protein>
    <submittedName>
        <fullName evidence="3">Exopolysaccharide production protein exoF</fullName>
    </submittedName>
</protein>
<gene>
    <name evidence="3" type="ORF">MBELCI_2019</name>
</gene>
<organism evidence="3 4">
    <name type="scientific">Limimaricola cinnabarinus LL-001</name>
    <dbReference type="NCBI Taxonomy" id="1337093"/>
    <lineage>
        <taxon>Bacteria</taxon>
        <taxon>Pseudomonadati</taxon>
        <taxon>Pseudomonadota</taxon>
        <taxon>Alphaproteobacteria</taxon>
        <taxon>Rhodobacterales</taxon>
        <taxon>Paracoccaceae</taxon>
        <taxon>Limimaricola</taxon>
    </lineage>
</organism>
<dbReference type="InterPro" id="IPR058781">
    <property type="entry name" value="HH_AprE-like"/>
</dbReference>
<dbReference type="Proteomes" id="UP000016566">
    <property type="component" value="Unassembled WGS sequence"/>
</dbReference>
<dbReference type="EMBL" id="BATB01000025">
    <property type="protein sequence ID" value="GAD55967.1"/>
    <property type="molecule type" value="Genomic_DNA"/>
</dbReference>
<sequence>MDIAVGSYAPILITGDVATPGRYDYLPQLTVESAAGLSGGISKVRGAERLDVARAQNQIDGELLTLRLDIMATVARIARLEAEIDETTDTVVPSEALRQSVPVTDDAALATMVADQQAILDNSRARKIELVQGWNEEIEGLLRQQELLQERMQLQDQIVESLQAELSNAQSLADRGLATTNSLNRAEQLAGDAQARTLELEAALTGIERGISAAKRGRDGFLRNSTEEALLALRASREQLNELRVRYGTAESQSLLLADGNLSTLLDEGVFEVDYTLIDGRTGEARRDVAATTALQPGDTVQVQVSRDTPEG</sequence>
<evidence type="ECO:0000313" key="3">
    <source>
        <dbReference type="EMBL" id="GAD55967.1"/>
    </source>
</evidence>
<keyword evidence="4" id="KW-1185">Reference proteome</keyword>
<dbReference type="Pfam" id="PF25994">
    <property type="entry name" value="HH_AprE"/>
    <property type="match status" value="1"/>
</dbReference>
<dbReference type="AlphaFoldDB" id="U2Z4H7"/>
<name>U2Z4H7_9RHOB</name>
<evidence type="ECO:0000256" key="1">
    <source>
        <dbReference type="SAM" id="Coils"/>
    </source>
</evidence>
<feature type="coiled-coil region" evidence="1">
    <location>
        <begin position="131"/>
        <end position="164"/>
    </location>
</feature>
<feature type="domain" description="AprE-like long alpha-helical hairpin" evidence="2">
    <location>
        <begin position="62"/>
        <end position="251"/>
    </location>
</feature>
<dbReference type="RefSeq" id="WP_021694068.1">
    <property type="nucleotide sequence ID" value="NZ_BATB01000025.1"/>
</dbReference>
<feature type="coiled-coil region" evidence="1">
    <location>
        <begin position="223"/>
        <end position="253"/>
    </location>
</feature>
<evidence type="ECO:0000313" key="4">
    <source>
        <dbReference type="Proteomes" id="UP000016566"/>
    </source>
</evidence>
<dbReference type="SUPFAM" id="SSF56954">
    <property type="entry name" value="Outer membrane efflux proteins (OEP)"/>
    <property type="match status" value="1"/>
</dbReference>
<reference evidence="3" key="1">
    <citation type="journal article" date="2013" name="Genome Announc.">
        <title>Draft Genome Sequence of Loktanella cinnabarina LL-001T, Isolated from Deep-Sea Floor Sediment.</title>
        <authorList>
            <person name="Nishi S."/>
            <person name="Tsubouchi T."/>
            <person name="Takaki Y."/>
            <person name="Koyanagi R."/>
            <person name="Satoh N."/>
            <person name="Maruyama T."/>
            <person name="Hatada Y."/>
        </authorList>
    </citation>
    <scope>NUCLEOTIDE SEQUENCE [LARGE SCALE GENOMIC DNA]</scope>
    <source>
        <strain evidence="3">LL-001</strain>
    </source>
</reference>
<dbReference type="OrthoDB" id="197007at2"/>